<reference evidence="5 6" key="1">
    <citation type="submission" date="2020-08" db="EMBL/GenBank/DDBJ databases">
        <title>Oceanospirillum sp. nov. isolated from marine sediment.</title>
        <authorList>
            <person name="Ji X."/>
        </authorList>
    </citation>
    <scope>NUCLEOTIDE SEQUENCE [LARGE SCALE GENOMIC DNA]</scope>
    <source>
        <strain evidence="5 6">D5</strain>
    </source>
</reference>
<keyword evidence="2 4" id="KW-0732">Signal</keyword>
<organism evidence="5 6">
    <name type="scientific">Oceanospirillum sediminis</name>
    <dbReference type="NCBI Taxonomy" id="2760088"/>
    <lineage>
        <taxon>Bacteria</taxon>
        <taxon>Pseudomonadati</taxon>
        <taxon>Pseudomonadota</taxon>
        <taxon>Gammaproteobacteria</taxon>
        <taxon>Oceanospirillales</taxon>
        <taxon>Oceanospirillaceae</taxon>
        <taxon>Oceanospirillum</taxon>
    </lineage>
</organism>
<evidence type="ECO:0000313" key="6">
    <source>
        <dbReference type="Proteomes" id="UP000565262"/>
    </source>
</evidence>
<evidence type="ECO:0000313" key="5">
    <source>
        <dbReference type="EMBL" id="MBB1487678.1"/>
    </source>
</evidence>
<feature type="signal peptide" evidence="4">
    <location>
        <begin position="1"/>
        <end position="28"/>
    </location>
</feature>
<dbReference type="InterPro" id="IPR010980">
    <property type="entry name" value="Cyt_c/b562"/>
</dbReference>
<dbReference type="Gene3D" id="1.20.120.10">
    <property type="entry name" value="Cytochrome c/b562"/>
    <property type="match status" value="1"/>
</dbReference>
<dbReference type="EMBL" id="JACJFM010000017">
    <property type="protein sequence ID" value="MBB1487678.1"/>
    <property type="molecule type" value="Genomic_DNA"/>
</dbReference>
<dbReference type="InterPro" id="IPR009155">
    <property type="entry name" value="Cyt_b562"/>
</dbReference>
<dbReference type="SUPFAM" id="SSF47175">
    <property type="entry name" value="Cytochromes"/>
    <property type="match status" value="1"/>
</dbReference>
<dbReference type="GO" id="GO:0020037">
    <property type="term" value="F:heme binding"/>
    <property type="evidence" value="ECO:0007669"/>
    <property type="project" value="InterPro"/>
</dbReference>
<evidence type="ECO:0000256" key="3">
    <source>
        <dbReference type="SAM" id="Coils"/>
    </source>
</evidence>
<keyword evidence="6" id="KW-1185">Reference proteome</keyword>
<keyword evidence="3" id="KW-0175">Coiled coil</keyword>
<dbReference type="GO" id="GO:0009055">
    <property type="term" value="F:electron transfer activity"/>
    <property type="evidence" value="ECO:0007669"/>
    <property type="project" value="InterPro"/>
</dbReference>
<feature type="chain" id="PRO_5032886418" evidence="4">
    <location>
        <begin position="29"/>
        <end position="155"/>
    </location>
</feature>
<dbReference type="AlphaFoldDB" id="A0A839IRU5"/>
<dbReference type="GO" id="GO:0022900">
    <property type="term" value="P:electron transport chain"/>
    <property type="evidence" value="ECO:0007669"/>
    <property type="project" value="InterPro"/>
</dbReference>
<proteinExistence type="inferred from homology"/>
<protein>
    <submittedName>
        <fullName evidence="5">Cytochrome c</fullName>
    </submittedName>
</protein>
<gene>
    <name evidence="5" type="ORF">H4O21_13795</name>
</gene>
<dbReference type="RefSeq" id="WP_182809453.1">
    <property type="nucleotide sequence ID" value="NZ_JACJFM010000017.1"/>
</dbReference>
<dbReference type="Proteomes" id="UP000565262">
    <property type="component" value="Unassembled WGS sequence"/>
</dbReference>
<sequence>MNTFSLRNALATVSVASALMLGAPVVMADSHGAAECGKTELSSQMKEMKKHLKGYKQASKSDDWAVMSEHRAELQRLTIAGQSEVPYKAHDKSDAEKQAMTEKYKQGMEKLESLLNQLAEAEAAKDSDQVEQLMKQVGAQSKKGHKAFKLKCDKD</sequence>
<evidence type="ECO:0000256" key="4">
    <source>
        <dbReference type="SAM" id="SignalP"/>
    </source>
</evidence>
<name>A0A839IRU5_9GAMM</name>
<evidence type="ECO:0000256" key="2">
    <source>
        <dbReference type="ARBA" id="ARBA00022729"/>
    </source>
</evidence>
<feature type="coiled-coil region" evidence="3">
    <location>
        <begin position="97"/>
        <end position="136"/>
    </location>
</feature>
<dbReference type="GO" id="GO:0042597">
    <property type="term" value="C:periplasmic space"/>
    <property type="evidence" value="ECO:0007669"/>
    <property type="project" value="InterPro"/>
</dbReference>
<comment type="caution">
    <text evidence="5">The sequence shown here is derived from an EMBL/GenBank/DDBJ whole genome shotgun (WGS) entry which is preliminary data.</text>
</comment>
<evidence type="ECO:0000256" key="1">
    <source>
        <dbReference type="ARBA" id="ARBA00005523"/>
    </source>
</evidence>
<comment type="similarity">
    <text evidence="1">Belongs to the cytochrome b562 family.</text>
</comment>
<accession>A0A839IRU5</accession>
<dbReference type="Pfam" id="PF07361">
    <property type="entry name" value="Cytochrom_B562"/>
    <property type="match status" value="1"/>
</dbReference>
<dbReference type="GO" id="GO:0005506">
    <property type="term" value="F:iron ion binding"/>
    <property type="evidence" value="ECO:0007669"/>
    <property type="project" value="InterPro"/>
</dbReference>